<dbReference type="OrthoDB" id="9762089at2"/>
<evidence type="ECO:0000313" key="7">
    <source>
        <dbReference type="Proteomes" id="UP000199249"/>
    </source>
</evidence>
<accession>A0A1H3DKA7</accession>
<dbReference type="FunFam" id="3.40.640.10:FF:000004">
    <property type="entry name" value="Acetylornithine aminotransferase"/>
    <property type="match status" value="1"/>
</dbReference>
<dbReference type="InterPro" id="IPR050103">
    <property type="entry name" value="Class-III_PLP-dep_AT"/>
</dbReference>
<dbReference type="PANTHER" id="PTHR11986">
    <property type="entry name" value="AMINOTRANSFERASE CLASS III"/>
    <property type="match status" value="1"/>
</dbReference>
<dbReference type="GO" id="GO:0042802">
    <property type="term" value="F:identical protein binding"/>
    <property type="evidence" value="ECO:0007669"/>
    <property type="project" value="TreeGrafter"/>
</dbReference>
<comment type="similarity">
    <text evidence="5">Belongs to the class-III pyridoxal-phosphate-dependent aminotransferase family.</text>
</comment>
<gene>
    <name evidence="6" type="ORF">SAMN04488069_102397</name>
</gene>
<dbReference type="GO" id="GO:0030170">
    <property type="term" value="F:pyridoxal phosphate binding"/>
    <property type="evidence" value="ECO:0007669"/>
    <property type="project" value="InterPro"/>
</dbReference>
<evidence type="ECO:0000256" key="5">
    <source>
        <dbReference type="RuleBase" id="RU003560"/>
    </source>
</evidence>
<dbReference type="GO" id="GO:0008483">
    <property type="term" value="F:transaminase activity"/>
    <property type="evidence" value="ECO:0007669"/>
    <property type="project" value="UniProtKB-KW"/>
</dbReference>
<name>A0A1H3DKA7_9BACT</name>
<evidence type="ECO:0000313" key="6">
    <source>
        <dbReference type="EMBL" id="SDX66942.1"/>
    </source>
</evidence>
<evidence type="ECO:0000256" key="2">
    <source>
        <dbReference type="ARBA" id="ARBA00022576"/>
    </source>
</evidence>
<dbReference type="RefSeq" id="WP_092738238.1">
    <property type="nucleotide sequence ID" value="NZ_FNOV01000002.1"/>
</dbReference>
<organism evidence="6 7">
    <name type="scientific">Hymenobacter psychrophilus</name>
    <dbReference type="NCBI Taxonomy" id="651662"/>
    <lineage>
        <taxon>Bacteria</taxon>
        <taxon>Pseudomonadati</taxon>
        <taxon>Bacteroidota</taxon>
        <taxon>Cytophagia</taxon>
        <taxon>Cytophagales</taxon>
        <taxon>Hymenobacteraceae</taxon>
        <taxon>Hymenobacter</taxon>
    </lineage>
</organism>
<dbReference type="AlphaFoldDB" id="A0A1H3DKA7"/>
<comment type="cofactor">
    <cofactor evidence="1">
        <name>pyridoxal 5'-phosphate</name>
        <dbReference type="ChEBI" id="CHEBI:597326"/>
    </cofactor>
</comment>
<dbReference type="PROSITE" id="PS00600">
    <property type="entry name" value="AA_TRANSFER_CLASS_3"/>
    <property type="match status" value="1"/>
</dbReference>
<dbReference type="InterPro" id="IPR015422">
    <property type="entry name" value="PyrdxlP-dep_Trfase_small"/>
</dbReference>
<keyword evidence="7" id="KW-1185">Reference proteome</keyword>
<dbReference type="Proteomes" id="UP000199249">
    <property type="component" value="Unassembled WGS sequence"/>
</dbReference>
<evidence type="ECO:0000256" key="3">
    <source>
        <dbReference type="ARBA" id="ARBA00022679"/>
    </source>
</evidence>
<sequence length="394" mass="42984">MLTPRQLFLRHQAQTSDFPLLLEIERAEGVYMYAPDGTRYLDLISGIGVSNVGHRHPRVLAAIQGQLDKYLHLMVYGEVVQAPPAQLAQALTATLPARLDNVFFTNSGTEAVEGALKLAKRHTGRTGLISCHNAYHGSTHGALSITGSEGFKNAFRPLLPDVRHIRHNHFDDLQLITEHTAAVVIETVQGEAGVRVPAPGYLPALRQRCTEVGALLILDEIQCGFGRTGTFWAFEQFGIEPDILLTAKGMGGGMPIGAFIAPQAIMAGFKTDPILGHCTTFGGHPVSCAASLATLRVIQEENLLAGVEAKAARFREKLVHPTIREVRNCGLLMAVEFDSFAVLKPLIDRALWDQHLLTDWFLFCDNSLRIAPPLTITMEQIEEACAGLLEAISN</sequence>
<keyword evidence="2 6" id="KW-0032">Aminotransferase</keyword>
<evidence type="ECO:0000256" key="4">
    <source>
        <dbReference type="ARBA" id="ARBA00022898"/>
    </source>
</evidence>
<dbReference type="Gene3D" id="3.40.640.10">
    <property type="entry name" value="Type I PLP-dependent aspartate aminotransferase-like (Major domain)"/>
    <property type="match status" value="1"/>
</dbReference>
<dbReference type="InterPro" id="IPR005814">
    <property type="entry name" value="Aminotrans_3"/>
</dbReference>
<dbReference type="Gene3D" id="3.90.1150.10">
    <property type="entry name" value="Aspartate Aminotransferase, domain 1"/>
    <property type="match status" value="1"/>
</dbReference>
<proteinExistence type="inferred from homology"/>
<dbReference type="STRING" id="651662.SAMN04488069_102397"/>
<dbReference type="PIRSF" id="PIRSF000521">
    <property type="entry name" value="Transaminase_4ab_Lys_Orn"/>
    <property type="match status" value="1"/>
</dbReference>
<dbReference type="CDD" id="cd00610">
    <property type="entry name" value="OAT_like"/>
    <property type="match status" value="1"/>
</dbReference>
<evidence type="ECO:0000256" key="1">
    <source>
        <dbReference type="ARBA" id="ARBA00001933"/>
    </source>
</evidence>
<dbReference type="Pfam" id="PF00202">
    <property type="entry name" value="Aminotran_3"/>
    <property type="match status" value="1"/>
</dbReference>
<reference evidence="7" key="1">
    <citation type="submission" date="2016-10" db="EMBL/GenBank/DDBJ databases">
        <authorList>
            <person name="Varghese N."/>
            <person name="Submissions S."/>
        </authorList>
    </citation>
    <scope>NUCLEOTIDE SEQUENCE [LARGE SCALE GENOMIC DNA]</scope>
    <source>
        <strain evidence="7">CGMCC 1.8975</strain>
    </source>
</reference>
<dbReference type="EMBL" id="FNOV01000002">
    <property type="protein sequence ID" value="SDX66942.1"/>
    <property type="molecule type" value="Genomic_DNA"/>
</dbReference>
<protein>
    <submittedName>
        <fullName evidence="6">Acetylornithine/succinyldiaminopimelate/putrescine aminotransferase</fullName>
    </submittedName>
</protein>
<dbReference type="InterPro" id="IPR049704">
    <property type="entry name" value="Aminotrans_3_PPA_site"/>
</dbReference>
<dbReference type="SUPFAM" id="SSF53383">
    <property type="entry name" value="PLP-dependent transferases"/>
    <property type="match status" value="1"/>
</dbReference>
<dbReference type="InterPro" id="IPR015424">
    <property type="entry name" value="PyrdxlP-dep_Trfase"/>
</dbReference>
<dbReference type="PANTHER" id="PTHR11986:SF79">
    <property type="entry name" value="ACETYLORNITHINE AMINOTRANSFERASE, MITOCHONDRIAL"/>
    <property type="match status" value="1"/>
</dbReference>
<keyword evidence="3 6" id="KW-0808">Transferase</keyword>
<dbReference type="InterPro" id="IPR015421">
    <property type="entry name" value="PyrdxlP-dep_Trfase_major"/>
</dbReference>
<keyword evidence="4 5" id="KW-0663">Pyridoxal phosphate</keyword>